<dbReference type="Pfam" id="PF01225">
    <property type="entry name" value="Mur_ligase"/>
    <property type="match status" value="1"/>
</dbReference>
<feature type="domain" description="Mur ligase N-terminal catalytic" evidence="22">
    <location>
        <begin position="25"/>
        <end position="94"/>
    </location>
</feature>
<dbReference type="GO" id="GO:0009252">
    <property type="term" value="P:peptidoglycan biosynthetic process"/>
    <property type="evidence" value="ECO:0007669"/>
    <property type="project" value="UniProtKB-UniRule"/>
</dbReference>
<feature type="binding site" evidence="20">
    <location>
        <position position="30"/>
    </location>
    <ligand>
        <name>UDP-N-acetyl-alpha-D-muramoyl-L-alanyl-D-glutamate</name>
        <dbReference type="ChEBI" id="CHEBI:83900"/>
    </ligand>
</feature>
<organism evidence="25 26">
    <name type="scientific">Exobacillus caeni</name>
    <dbReference type="NCBI Taxonomy" id="2574798"/>
    <lineage>
        <taxon>Bacteria</taxon>
        <taxon>Bacillati</taxon>
        <taxon>Bacillota</taxon>
        <taxon>Bacilli</taxon>
        <taxon>Bacillales</taxon>
        <taxon>Guptibacillaceae</taxon>
        <taxon>Exobacillus</taxon>
    </lineage>
</organism>
<dbReference type="PANTHER" id="PTHR23135">
    <property type="entry name" value="MUR LIGASE FAMILY MEMBER"/>
    <property type="match status" value="1"/>
</dbReference>
<comment type="similarity">
    <text evidence="2 20">Belongs to the MurCDEF family. MurE subfamily.</text>
</comment>
<dbReference type="NCBIfam" id="NF001124">
    <property type="entry name" value="PRK00139.1-2"/>
    <property type="match status" value="1"/>
</dbReference>
<comment type="catalytic activity">
    <reaction evidence="13 20">
        <text>UDP-N-acetyl-alpha-D-muramoyl-L-alanyl-D-glutamate + meso-2,6-diaminopimelate + ATP = UDP-N-acetyl-alpha-D-muramoyl-L-alanyl-gamma-D-glutamyl-meso-2,6-diaminopimelate + ADP + phosphate + H(+)</text>
        <dbReference type="Rhea" id="RHEA:23676"/>
        <dbReference type="ChEBI" id="CHEBI:15378"/>
        <dbReference type="ChEBI" id="CHEBI:30616"/>
        <dbReference type="ChEBI" id="CHEBI:43474"/>
        <dbReference type="ChEBI" id="CHEBI:57791"/>
        <dbReference type="ChEBI" id="CHEBI:83900"/>
        <dbReference type="ChEBI" id="CHEBI:83905"/>
        <dbReference type="ChEBI" id="CHEBI:456216"/>
        <dbReference type="EC" id="6.3.2.13"/>
    </reaction>
</comment>
<dbReference type="Gene3D" id="3.90.190.20">
    <property type="entry name" value="Mur ligase, C-terminal domain"/>
    <property type="match status" value="1"/>
</dbReference>
<comment type="subcellular location">
    <subcellularLocation>
        <location evidence="20 21">Cytoplasm</location>
    </subcellularLocation>
</comment>
<comment type="caution">
    <text evidence="25">The sequence shown here is derived from an EMBL/GenBank/DDBJ whole genome shotgun (WGS) entry which is preliminary data.</text>
</comment>
<evidence type="ECO:0000256" key="3">
    <source>
        <dbReference type="ARBA" id="ARBA00022490"/>
    </source>
</evidence>
<feature type="binding site" evidence="20">
    <location>
        <position position="383"/>
    </location>
    <ligand>
        <name>meso-2,6-diaminopimelate</name>
        <dbReference type="ChEBI" id="CHEBI:57791"/>
    </ligand>
</feature>
<comment type="caution">
    <text evidence="20">Lacks conserved residue(s) required for the propagation of feature annotation.</text>
</comment>
<keyword evidence="3 20" id="KW-0963">Cytoplasm</keyword>
<dbReference type="FunFam" id="3.90.190.20:FF:000006">
    <property type="entry name" value="UDP-N-acetylmuramoyl-L-alanyl-D-glutamate--2,6-diaminopimelate ligase"/>
    <property type="match status" value="1"/>
</dbReference>
<evidence type="ECO:0000256" key="19">
    <source>
        <dbReference type="ARBA" id="ARBA00081560"/>
    </source>
</evidence>
<keyword evidence="12 20" id="KW-0961">Cell wall biogenesis/degradation</keyword>
<keyword evidence="9 20" id="KW-0133">Cell shape</keyword>
<keyword evidence="7 20" id="KW-0067">ATP-binding</keyword>
<dbReference type="NCBIfam" id="NF001126">
    <property type="entry name" value="PRK00139.1-4"/>
    <property type="match status" value="1"/>
</dbReference>
<evidence type="ECO:0000256" key="1">
    <source>
        <dbReference type="ARBA" id="ARBA00004752"/>
    </source>
</evidence>
<dbReference type="AlphaFoldDB" id="A0A5R9EXG7"/>
<dbReference type="InterPro" id="IPR013221">
    <property type="entry name" value="Mur_ligase_cen"/>
</dbReference>
<feature type="modified residue" description="N6-carboxylysine" evidence="20">
    <location>
        <position position="217"/>
    </location>
</feature>
<keyword evidence="6 20" id="KW-0547">Nucleotide-binding</keyword>
<dbReference type="GO" id="GO:0000287">
    <property type="term" value="F:magnesium ion binding"/>
    <property type="evidence" value="ECO:0007669"/>
    <property type="project" value="UniProtKB-UniRule"/>
</dbReference>
<feature type="binding site" evidence="20">
    <location>
        <position position="149"/>
    </location>
    <ligand>
        <name>UDP-N-acetyl-alpha-D-muramoyl-L-alanyl-D-glutamate</name>
        <dbReference type="ChEBI" id="CHEBI:83900"/>
    </ligand>
</feature>
<dbReference type="InterPro" id="IPR004101">
    <property type="entry name" value="Mur_ligase_C"/>
</dbReference>
<dbReference type="Gene3D" id="3.40.1190.10">
    <property type="entry name" value="Mur-like, catalytic domain"/>
    <property type="match status" value="1"/>
</dbReference>
<evidence type="ECO:0000256" key="17">
    <source>
        <dbReference type="ARBA" id="ARBA00075482"/>
    </source>
</evidence>
<dbReference type="GO" id="GO:0005524">
    <property type="term" value="F:ATP binding"/>
    <property type="evidence" value="ECO:0007669"/>
    <property type="project" value="UniProtKB-UniRule"/>
</dbReference>
<evidence type="ECO:0000256" key="20">
    <source>
        <dbReference type="HAMAP-Rule" id="MF_00208"/>
    </source>
</evidence>
<evidence type="ECO:0000256" key="14">
    <source>
        <dbReference type="ARBA" id="ARBA00056782"/>
    </source>
</evidence>
<dbReference type="PANTHER" id="PTHR23135:SF4">
    <property type="entry name" value="UDP-N-ACETYLMURAMOYL-L-ALANYL-D-GLUTAMATE--2,6-DIAMINOPIMELATE LIGASE MURE HOMOLOG, CHLOROPLASTIC"/>
    <property type="match status" value="1"/>
</dbReference>
<name>A0A5R9EXG7_9BACL</name>
<feature type="binding site" evidence="20">
    <location>
        <begin position="150"/>
        <end position="151"/>
    </location>
    <ligand>
        <name>UDP-N-acetyl-alpha-D-muramoyl-L-alanyl-D-glutamate</name>
        <dbReference type="ChEBI" id="CHEBI:83900"/>
    </ligand>
</feature>
<dbReference type="InterPro" id="IPR036615">
    <property type="entry name" value="Mur_ligase_C_dom_sf"/>
</dbReference>
<evidence type="ECO:0000313" key="26">
    <source>
        <dbReference type="Proteomes" id="UP000308230"/>
    </source>
</evidence>
<dbReference type="SUPFAM" id="SSF63418">
    <property type="entry name" value="MurE/MurF N-terminal domain"/>
    <property type="match status" value="1"/>
</dbReference>
<evidence type="ECO:0000256" key="4">
    <source>
        <dbReference type="ARBA" id="ARBA00022598"/>
    </source>
</evidence>
<evidence type="ECO:0000256" key="21">
    <source>
        <dbReference type="RuleBase" id="RU004135"/>
    </source>
</evidence>
<dbReference type="UniPathway" id="UPA00219"/>
<evidence type="ECO:0000256" key="8">
    <source>
        <dbReference type="ARBA" id="ARBA00022842"/>
    </source>
</evidence>
<keyword evidence="10 20" id="KW-0573">Peptidoglycan synthesis</keyword>
<dbReference type="Gene3D" id="3.40.1390.10">
    <property type="entry name" value="MurE/MurF, N-terminal domain"/>
    <property type="match status" value="1"/>
</dbReference>
<dbReference type="HAMAP" id="MF_00208">
    <property type="entry name" value="MurE"/>
    <property type="match status" value="1"/>
</dbReference>
<dbReference type="Pfam" id="PF02875">
    <property type="entry name" value="Mur_ligase_C"/>
    <property type="match status" value="1"/>
</dbReference>
<keyword evidence="8 20" id="KW-0460">Magnesium</keyword>
<dbReference type="InterPro" id="IPR035911">
    <property type="entry name" value="MurE/MurF_N"/>
</dbReference>
<evidence type="ECO:0000256" key="5">
    <source>
        <dbReference type="ARBA" id="ARBA00022618"/>
    </source>
</evidence>
<accession>A0A5R9EXG7</accession>
<feature type="binding site" evidence="20">
    <location>
        <begin position="108"/>
        <end position="114"/>
    </location>
    <ligand>
        <name>ATP</name>
        <dbReference type="ChEBI" id="CHEBI:30616"/>
    </ligand>
</feature>
<evidence type="ECO:0000256" key="9">
    <source>
        <dbReference type="ARBA" id="ARBA00022960"/>
    </source>
</evidence>
<feature type="domain" description="Mur ligase central" evidence="24">
    <location>
        <begin position="106"/>
        <end position="311"/>
    </location>
</feature>
<feature type="binding site" evidence="20">
    <location>
        <position position="185"/>
    </location>
    <ligand>
        <name>UDP-N-acetyl-alpha-D-muramoyl-L-alanyl-D-glutamate</name>
        <dbReference type="ChEBI" id="CHEBI:83900"/>
    </ligand>
</feature>
<evidence type="ECO:0000259" key="24">
    <source>
        <dbReference type="Pfam" id="PF08245"/>
    </source>
</evidence>
<feature type="short sequence motif" description="Meso-diaminopimelate recognition motif" evidence="20">
    <location>
        <begin position="407"/>
        <end position="410"/>
    </location>
</feature>
<dbReference type="EC" id="6.3.2.13" evidence="15 20"/>
<evidence type="ECO:0000256" key="11">
    <source>
        <dbReference type="ARBA" id="ARBA00023306"/>
    </source>
</evidence>
<dbReference type="InterPro" id="IPR005761">
    <property type="entry name" value="UDP-N-AcMur-Glu-dNH2Pim_ligase"/>
</dbReference>
<dbReference type="InterPro" id="IPR000713">
    <property type="entry name" value="Mur_ligase_N"/>
</dbReference>
<dbReference type="GO" id="GO:0051301">
    <property type="term" value="P:cell division"/>
    <property type="evidence" value="ECO:0007669"/>
    <property type="project" value="UniProtKB-KW"/>
</dbReference>
<evidence type="ECO:0000259" key="22">
    <source>
        <dbReference type="Pfam" id="PF01225"/>
    </source>
</evidence>
<evidence type="ECO:0000256" key="7">
    <source>
        <dbReference type="ARBA" id="ARBA00022840"/>
    </source>
</evidence>
<feature type="binding site" evidence="20">
    <location>
        <position position="460"/>
    </location>
    <ligand>
        <name>meso-2,6-diaminopimelate</name>
        <dbReference type="ChEBI" id="CHEBI:57791"/>
    </ligand>
</feature>
<evidence type="ECO:0000313" key="25">
    <source>
        <dbReference type="EMBL" id="TLS35239.1"/>
    </source>
</evidence>
<comment type="PTM">
    <text evidence="20">Carboxylation is probably crucial for Mg(2+) binding and, consequently, for the gamma-phosphate positioning of ATP.</text>
</comment>
<dbReference type="GO" id="GO:0008765">
    <property type="term" value="F:UDP-N-acetylmuramoylalanyl-D-glutamate-2,6-diaminopimelate ligase activity"/>
    <property type="evidence" value="ECO:0007669"/>
    <property type="project" value="UniProtKB-UniRule"/>
</dbReference>
<comment type="function">
    <text evidence="14 20">Catalyzes the addition of meso-diaminopimelic acid to the nucleotide precursor UDP-N-acetylmuramoyl-L-alanyl-D-glutamate (UMAG) in the biosynthesis of bacterial cell-wall peptidoglycan.</text>
</comment>
<reference evidence="25 26" key="1">
    <citation type="submission" date="2019-04" db="EMBL/GenBank/DDBJ databases">
        <title>Bacillus caeni sp. nov., a bacterium isolated from mangrove sediment.</title>
        <authorList>
            <person name="Huang H."/>
            <person name="Mo K."/>
            <person name="Hu Y."/>
        </authorList>
    </citation>
    <scope>NUCLEOTIDE SEQUENCE [LARGE SCALE GENOMIC DNA]</scope>
    <source>
        <strain evidence="25 26">HB172195</strain>
    </source>
</reference>
<evidence type="ECO:0000256" key="13">
    <source>
        <dbReference type="ARBA" id="ARBA00050251"/>
    </source>
</evidence>
<dbReference type="InterPro" id="IPR036565">
    <property type="entry name" value="Mur-like_cat_sf"/>
</dbReference>
<dbReference type="NCBIfam" id="TIGR01085">
    <property type="entry name" value="murE"/>
    <property type="match status" value="1"/>
</dbReference>
<evidence type="ECO:0000256" key="16">
    <source>
        <dbReference type="ARBA" id="ARBA00072883"/>
    </source>
</evidence>
<evidence type="ECO:0000256" key="6">
    <source>
        <dbReference type="ARBA" id="ARBA00022741"/>
    </source>
</evidence>
<feature type="binding site" evidence="20">
    <location>
        <position position="456"/>
    </location>
    <ligand>
        <name>meso-2,6-diaminopimelate</name>
        <dbReference type="ChEBI" id="CHEBI:57791"/>
    </ligand>
</feature>
<keyword evidence="5 20" id="KW-0132">Cell division</keyword>
<comment type="pathway">
    <text evidence="1 20 21">Cell wall biogenesis; peptidoglycan biosynthesis.</text>
</comment>
<dbReference type="OrthoDB" id="9800958at2"/>
<evidence type="ECO:0000256" key="18">
    <source>
        <dbReference type="ARBA" id="ARBA00076158"/>
    </source>
</evidence>
<gene>
    <name evidence="20" type="primary">murE</name>
    <name evidence="25" type="ORF">FCL54_21320</name>
</gene>
<keyword evidence="11 20" id="KW-0131">Cell cycle</keyword>
<sequence>MKLTEVLDGLLLYKKVGQGNPDIIHVEMDSRKVVEGSLFVCMEGYTVDGHDFAPQAVGKGAAAVISERDMDLPVPVIIVKDTHRALAEIAGVFYDNPTKAFRLIGVTGTNGKTTVTHLIEKVFKDQLLLTGLIGTINMKIGDEVFETKNTTPESLLLQQQFAKMRDAKVDTAVMEVSSHALSLGRTRGCDFDVAVFTNLTQDHLDYHQTMDDYRHAKELLFSQLGNTYDRNRRKVAVLNIDDPASKHYEKATAAHVLTYGIEGDADLKAENITFTADGTRFDLVTPDKKVPVNLQLVGKFSVYNALAAVGACMVSGIALDDILASLKKVEGVPGRFELVNEGQDFPVIVDYAHTPDSLENVLKTIKEFADGEIYSITGCGGDRDRTKRPLMANIATKYSDYAIFTSDNPRSEDPSQILEDMEAGAKGPYTKIEERREAIRYAVNQAQSGDVILIAGKGHETYQIIGSNVYDFDDRQVAREAIRERLK</sequence>
<dbReference type="Proteomes" id="UP000308230">
    <property type="component" value="Unassembled WGS sequence"/>
</dbReference>
<keyword evidence="26" id="KW-1185">Reference proteome</keyword>
<keyword evidence="4 20" id="KW-0436">Ligase</keyword>
<evidence type="ECO:0000256" key="15">
    <source>
        <dbReference type="ARBA" id="ARBA00066633"/>
    </source>
</evidence>
<protein>
    <recommendedName>
        <fullName evidence="16 20">UDP-N-acetylmuramoyl-L-alanyl-D-glutamate--2,6-diaminopimelate ligase</fullName>
        <ecNumber evidence="15 20">6.3.2.13</ecNumber>
    </recommendedName>
    <alternativeName>
        <fullName evidence="17 20">Meso-A2pm-adding enzyme</fullName>
    </alternativeName>
    <alternativeName>
        <fullName evidence="18 20">Meso-diaminopimelate-adding enzyme</fullName>
    </alternativeName>
    <alternativeName>
        <fullName evidence="19 20">UDP-MurNAc-L-Ala-D-Glu:meso-diaminopimelate ligase</fullName>
    </alternativeName>
    <alternativeName>
        <fullName evidence="20">UDP-MurNAc-tripeptide synthetase</fullName>
    </alternativeName>
    <alternativeName>
        <fullName evidence="20">UDP-N-acetylmuramyl-tripeptide synthetase</fullName>
    </alternativeName>
</protein>
<dbReference type="FunFam" id="3.40.1390.10:FF:000005">
    <property type="entry name" value="UDP-N-acetylmuramoyl-L-alanyl-D-glutamate--2,6-diaminopimelate ligase"/>
    <property type="match status" value="1"/>
</dbReference>
<evidence type="ECO:0000256" key="10">
    <source>
        <dbReference type="ARBA" id="ARBA00022984"/>
    </source>
</evidence>
<dbReference type="EMBL" id="SWLG01000025">
    <property type="protein sequence ID" value="TLS35239.1"/>
    <property type="molecule type" value="Genomic_DNA"/>
</dbReference>
<feature type="binding site" evidence="20">
    <location>
        <begin position="407"/>
        <end position="410"/>
    </location>
    <ligand>
        <name>meso-2,6-diaminopimelate</name>
        <dbReference type="ChEBI" id="CHEBI:57791"/>
    </ligand>
</feature>
<dbReference type="Pfam" id="PF08245">
    <property type="entry name" value="Mur_ligase_M"/>
    <property type="match status" value="1"/>
</dbReference>
<dbReference type="SUPFAM" id="SSF53244">
    <property type="entry name" value="MurD-like peptide ligases, peptide-binding domain"/>
    <property type="match status" value="1"/>
</dbReference>
<dbReference type="SUPFAM" id="SSF53623">
    <property type="entry name" value="MurD-like peptide ligases, catalytic domain"/>
    <property type="match status" value="1"/>
</dbReference>
<evidence type="ECO:0000259" key="23">
    <source>
        <dbReference type="Pfam" id="PF02875"/>
    </source>
</evidence>
<proteinExistence type="inferred from homology"/>
<evidence type="ECO:0000256" key="2">
    <source>
        <dbReference type="ARBA" id="ARBA00005898"/>
    </source>
</evidence>
<dbReference type="GO" id="GO:0005737">
    <property type="term" value="C:cytoplasm"/>
    <property type="evidence" value="ECO:0007669"/>
    <property type="project" value="UniProtKB-SubCell"/>
</dbReference>
<comment type="cofactor">
    <cofactor evidence="20">
        <name>Mg(2+)</name>
        <dbReference type="ChEBI" id="CHEBI:18420"/>
    </cofactor>
</comment>
<feature type="domain" description="Mur ligase C-terminal" evidence="23">
    <location>
        <begin position="334"/>
        <end position="458"/>
    </location>
</feature>
<dbReference type="GO" id="GO:0071555">
    <property type="term" value="P:cell wall organization"/>
    <property type="evidence" value="ECO:0007669"/>
    <property type="project" value="UniProtKB-KW"/>
</dbReference>
<evidence type="ECO:0000256" key="12">
    <source>
        <dbReference type="ARBA" id="ARBA00023316"/>
    </source>
</evidence>
<dbReference type="RefSeq" id="WP_138129219.1">
    <property type="nucleotide sequence ID" value="NZ_SWLG01000025.1"/>
</dbReference>
<dbReference type="GO" id="GO:0008360">
    <property type="term" value="P:regulation of cell shape"/>
    <property type="evidence" value="ECO:0007669"/>
    <property type="project" value="UniProtKB-KW"/>
</dbReference>
<feature type="binding site" evidence="20">
    <location>
        <position position="177"/>
    </location>
    <ligand>
        <name>UDP-N-acetyl-alpha-D-muramoyl-L-alanyl-D-glutamate</name>
        <dbReference type="ChEBI" id="CHEBI:83900"/>
    </ligand>
</feature>